<keyword evidence="3" id="KW-0805">Transcription regulation</keyword>
<dbReference type="InterPro" id="IPR005119">
    <property type="entry name" value="LysR_subst-bd"/>
</dbReference>
<comment type="similarity">
    <text evidence="1">Belongs to the LysR transcriptional regulatory family.</text>
</comment>
<dbReference type="Proteomes" id="UP000192140">
    <property type="component" value="Unassembled WGS sequence"/>
</dbReference>
<comment type="caution">
    <text evidence="8">The sequence shown here is derived from an EMBL/GenBank/DDBJ whole genome shotgun (WGS) entry which is preliminary data.</text>
</comment>
<dbReference type="InterPro" id="IPR036388">
    <property type="entry name" value="WH-like_DNA-bd_sf"/>
</dbReference>
<keyword evidence="9" id="KW-1185">Reference proteome</keyword>
<dbReference type="Pfam" id="PF00126">
    <property type="entry name" value="HTH_1"/>
    <property type="match status" value="1"/>
</dbReference>
<proteinExistence type="inferred from homology"/>
<evidence type="ECO:0000256" key="5">
    <source>
        <dbReference type="ARBA" id="ARBA00023159"/>
    </source>
</evidence>
<evidence type="ECO:0000313" key="8">
    <source>
        <dbReference type="EMBL" id="CVI64077.1"/>
    </source>
</evidence>
<dbReference type="AlphaFoldDB" id="A0A1S7UB05"/>
<dbReference type="SUPFAM" id="SSF46785">
    <property type="entry name" value="Winged helix' DNA-binding domain"/>
    <property type="match status" value="1"/>
</dbReference>
<dbReference type="CDD" id="cd08417">
    <property type="entry name" value="PBP2_Nitroaromatics_like"/>
    <property type="match status" value="1"/>
</dbReference>
<dbReference type="InterPro" id="IPR000847">
    <property type="entry name" value="LysR_HTH_N"/>
</dbReference>
<dbReference type="InterPro" id="IPR050389">
    <property type="entry name" value="LysR-type_TF"/>
</dbReference>
<dbReference type="InterPro" id="IPR036390">
    <property type="entry name" value="WH_DNA-bd_sf"/>
</dbReference>
<evidence type="ECO:0000259" key="7">
    <source>
        <dbReference type="PROSITE" id="PS50931"/>
    </source>
</evidence>
<sequence length="322" mass="35607">MVIEDGRTNCDRKHMSLRKVDLNLLVIFDALISERSVRKASLRIGLSQSATSHALGRLRAILQDELFVRTITGMEPTPRALELAGPLRLALQDIEATLTPDRFDPLTATQEFTVAVETYETLGVLTPLVDRVRKEAPGIDMIIRSGSEDSIYNEIDSGRADLAFGAFRALPERYMTRSLLSDRFVCIMRPDHPLASAPLTLDGFISAAHIFISMSGTTSDVVDEALADLGLHRRIAFRVPNAFSALLALARSDMIAVISKGAADLFETVGDFVVCEPPLDIPPVDFRLIWSRRMHESLAHQWLRSLLASIGSDVMARQKNNP</sequence>
<keyword evidence="5" id="KW-0010">Activator</keyword>
<organism evidence="8 9">
    <name type="scientific">Agrobacterium deltaense NCPPB 1641</name>
    <dbReference type="NCBI Taxonomy" id="1183425"/>
    <lineage>
        <taxon>Bacteria</taxon>
        <taxon>Pseudomonadati</taxon>
        <taxon>Pseudomonadota</taxon>
        <taxon>Alphaproteobacteria</taxon>
        <taxon>Hyphomicrobiales</taxon>
        <taxon>Rhizobiaceae</taxon>
        <taxon>Rhizobium/Agrobacterium group</taxon>
        <taxon>Agrobacterium</taxon>
    </lineage>
</organism>
<dbReference type="GO" id="GO:0003677">
    <property type="term" value="F:DNA binding"/>
    <property type="evidence" value="ECO:0007669"/>
    <property type="project" value="UniProtKB-KW"/>
</dbReference>
<gene>
    <name evidence="8" type="ORF">AGR7A_pAt30125</name>
</gene>
<dbReference type="PROSITE" id="PS50931">
    <property type="entry name" value="HTH_LYSR"/>
    <property type="match status" value="1"/>
</dbReference>
<feature type="domain" description="HTH lysR-type" evidence="7">
    <location>
        <begin position="20"/>
        <end position="77"/>
    </location>
</feature>
<dbReference type="RefSeq" id="WP_080855356.1">
    <property type="nucleotide sequence ID" value="NZ_LT009777.1"/>
</dbReference>
<evidence type="ECO:0000256" key="4">
    <source>
        <dbReference type="ARBA" id="ARBA00023125"/>
    </source>
</evidence>
<evidence type="ECO:0000256" key="3">
    <source>
        <dbReference type="ARBA" id="ARBA00023015"/>
    </source>
</evidence>
<keyword evidence="6" id="KW-0804">Transcription</keyword>
<dbReference type="PANTHER" id="PTHR30118">
    <property type="entry name" value="HTH-TYPE TRANSCRIPTIONAL REGULATOR LEUO-RELATED"/>
    <property type="match status" value="1"/>
</dbReference>
<keyword evidence="2" id="KW-0536">Nodulation</keyword>
<name>A0A1S7UB05_9HYPH</name>
<protein>
    <submittedName>
        <fullName evidence="8">Transcriptional regulator, LysR family</fullName>
    </submittedName>
</protein>
<dbReference type="EMBL" id="FCNP01000050">
    <property type="protein sequence ID" value="CVI64077.1"/>
    <property type="molecule type" value="Genomic_DNA"/>
</dbReference>
<evidence type="ECO:0000256" key="1">
    <source>
        <dbReference type="ARBA" id="ARBA00009437"/>
    </source>
</evidence>
<dbReference type="Gene3D" id="1.10.10.10">
    <property type="entry name" value="Winged helix-like DNA-binding domain superfamily/Winged helix DNA-binding domain"/>
    <property type="match status" value="1"/>
</dbReference>
<evidence type="ECO:0000313" key="9">
    <source>
        <dbReference type="Proteomes" id="UP000192140"/>
    </source>
</evidence>
<keyword evidence="4" id="KW-0238">DNA-binding</keyword>
<evidence type="ECO:0000256" key="2">
    <source>
        <dbReference type="ARBA" id="ARBA00022458"/>
    </source>
</evidence>
<dbReference type="PANTHER" id="PTHR30118:SF15">
    <property type="entry name" value="TRANSCRIPTIONAL REGULATORY PROTEIN"/>
    <property type="match status" value="1"/>
</dbReference>
<dbReference type="GO" id="GO:0003700">
    <property type="term" value="F:DNA-binding transcription factor activity"/>
    <property type="evidence" value="ECO:0007669"/>
    <property type="project" value="InterPro"/>
</dbReference>
<dbReference type="SUPFAM" id="SSF53850">
    <property type="entry name" value="Periplasmic binding protein-like II"/>
    <property type="match status" value="1"/>
</dbReference>
<dbReference type="InterPro" id="IPR037402">
    <property type="entry name" value="YidZ_PBP2"/>
</dbReference>
<accession>A0A1S7UB05</accession>
<dbReference type="Gene3D" id="3.40.190.10">
    <property type="entry name" value="Periplasmic binding protein-like II"/>
    <property type="match status" value="2"/>
</dbReference>
<dbReference type="Pfam" id="PF03466">
    <property type="entry name" value="LysR_substrate"/>
    <property type="match status" value="1"/>
</dbReference>
<evidence type="ECO:0000256" key="6">
    <source>
        <dbReference type="ARBA" id="ARBA00023163"/>
    </source>
</evidence>
<reference evidence="8" key="1">
    <citation type="submission" date="2016-01" db="EMBL/GenBank/DDBJ databases">
        <authorList>
            <person name="Regsiter A."/>
            <person name="william w."/>
        </authorList>
    </citation>
    <scope>NUCLEOTIDE SEQUENCE</scope>
    <source>
        <strain evidence="8">NCPPB 1641</strain>
    </source>
</reference>